<comment type="caution">
    <text evidence="1">The sequence shown here is derived from an EMBL/GenBank/DDBJ whole genome shotgun (WGS) entry which is preliminary data.</text>
</comment>
<name>A0ABR1K6P7_9AGAR</name>
<dbReference type="EC" id="3.6.4.13" evidence="1"/>
<sequence>MASSLIKHLGLLVGTSDVREEDKDALDRWRRLSDRIFRGTPDVEDGDADEHSPESVLHIYQTASNPITPLLAKLLSKSNVERLLEPLLSTLSSDRRDEDISAELAELIGFEDIELVMEIIHNRSMFVEALRHYRSSNEVVEAPGAKFDGDRLNSLSSEHARQRMEQKFRDNAARPLFSGNAQPEAEDLPHVYTSSSISGNVLSHLGTKYMLPIGTTRETQEVPSLSPW</sequence>
<dbReference type="GO" id="GO:0003724">
    <property type="term" value="F:RNA helicase activity"/>
    <property type="evidence" value="ECO:0007669"/>
    <property type="project" value="UniProtKB-EC"/>
</dbReference>
<keyword evidence="2" id="KW-1185">Reference proteome</keyword>
<organism evidence="1 2">
    <name type="scientific">Marasmiellus scandens</name>
    <dbReference type="NCBI Taxonomy" id="2682957"/>
    <lineage>
        <taxon>Eukaryota</taxon>
        <taxon>Fungi</taxon>
        <taxon>Dikarya</taxon>
        <taxon>Basidiomycota</taxon>
        <taxon>Agaricomycotina</taxon>
        <taxon>Agaricomycetes</taxon>
        <taxon>Agaricomycetidae</taxon>
        <taxon>Agaricales</taxon>
        <taxon>Marasmiineae</taxon>
        <taxon>Omphalotaceae</taxon>
        <taxon>Marasmiellus</taxon>
    </lineage>
</organism>
<reference evidence="1 2" key="1">
    <citation type="submission" date="2024-01" db="EMBL/GenBank/DDBJ databases">
        <title>A draft genome for the cacao thread blight pathogen Marasmiellus scandens.</title>
        <authorList>
            <person name="Baruah I.K."/>
            <person name="Leung J."/>
            <person name="Bukari Y."/>
            <person name="Amoako-Attah I."/>
            <person name="Meinhardt L.W."/>
            <person name="Bailey B.A."/>
            <person name="Cohen S.P."/>
        </authorList>
    </citation>
    <scope>NUCLEOTIDE SEQUENCE [LARGE SCALE GENOMIC DNA]</scope>
    <source>
        <strain evidence="1 2">GH-19</strain>
    </source>
</reference>
<evidence type="ECO:0000313" key="2">
    <source>
        <dbReference type="Proteomes" id="UP001498398"/>
    </source>
</evidence>
<gene>
    <name evidence="1" type="primary">mug81_1</name>
    <name evidence="1" type="ORF">VKT23_002196</name>
</gene>
<protein>
    <submittedName>
        <fullName evidence="1">Steryl acetyl hydrolase mug81</fullName>
        <ecNumber evidence="1">3.6.4.13</ecNumber>
    </submittedName>
</protein>
<keyword evidence="1" id="KW-0378">Hydrolase</keyword>
<dbReference type="GO" id="GO:0016787">
    <property type="term" value="F:hydrolase activity"/>
    <property type="evidence" value="ECO:0007669"/>
    <property type="project" value="UniProtKB-KW"/>
</dbReference>
<proteinExistence type="predicted"/>
<dbReference type="EMBL" id="JBANRG010000002">
    <property type="protein sequence ID" value="KAK7470778.1"/>
    <property type="molecule type" value="Genomic_DNA"/>
</dbReference>
<accession>A0ABR1K6P7</accession>
<dbReference type="Proteomes" id="UP001498398">
    <property type="component" value="Unassembled WGS sequence"/>
</dbReference>
<evidence type="ECO:0000313" key="1">
    <source>
        <dbReference type="EMBL" id="KAK7470778.1"/>
    </source>
</evidence>